<organism evidence="2 3">
    <name type="scientific">Skermanella cutis</name>
    <dbReference type="NCBI Taxonomy" id="2775420"/>
    <lineage>
        <taxon>Bacteria</taxon>
        <taxon>Pseudomonadati</taxon>
        <taxon>Pseudomonadota</taxon>
        <taxon>Alphaproteobacteria</taxon>
        <taxon>Rhodospirillales</taxon>
        <taxon>Azospirillaceae</taxon>
        <taxon>Skermanella</taxon>
    </lineage>
</organism>
<protein>
    <submittedName>
        <fullName evidence="2">Uncharacterized protein</fullName>
    </submittedName>
</protein>
<accession>A0ABX7B4W2</accession>
<dbReference type="RefSeq" id="WP_201075561.1">
    <property type="nucleotide sequence ID" value="NZ_CP067420.1"/>
</dbReference>
<gene>
    <name evidence="2" type="ORF">IGS68_25950</name>
</gene>
<sequence>MLSYHDLEDFMGIDAALDENEGTAAGGKGRISPGRISSGLAGDAEDAPAERDPD</sequence>
<name>A0ABX7B4W2_9PROT</name>
<proteinExistence type="predicted"/>
<reference evidence="2" key="1">
    <citation type="submission" date="2021-02" db="EMBL/GenBank/DDBJ databases">
        <title>Skermanella TT6 skin isolate.</title>
        <authorList>
            <person name="Lee K."/>
            <person name="Ganzorig M."/>
        </authorList>
    </citation>
    <scope>NUCLEOTIDE SEQUENCE</scope>
    <source>
        <strain evidence="2">TT6</strain>
    </source>
</reference>
<evidence type="ECO:0000313" key="3">
    <source>
        <dbReference type="Proteomes" id="UP000595197"/>
    </source>
</evidence>
<keyword evidence="3" id="KW-1185">Reference proteome</keyword>
<dbReference type="EMBL" id="CP067420">
    <property type="protein sequence ID" value="QQP89383.1"/>
    <property type="molecule type" value="Genomic_DNA"/>
</dbReference>
<evidence type="ECO:0000256" key="1">
    <source>
        <dbReference type="SAM" id="MobiDB-lite"/>
    </source>
</evidence>
<evidence type="ECO:0000313" key="2">
    <source>
        <dbReference type="EMBL" id="QQP89383.1"/>
    </source>
</evidence>
<dbReference type="Proteomes" id="UP000595197">
    <property type="component" value="Chromosome"/>
</dbReference>
<feature type="region of interest" description="Disordered" evidence="1">
    <location>
        <begin position="20"/>
        <end position="54"/>
    </location>
</feature>